<feature type="domain" description="TNT" evidence="2">
    <location>
        <begin position="118"/>
        <end position="209"/>
    </location>
</feature>
<organism evidence="3 4">
    <name type="scientific">Aspergillus wentii DTO 134E9</name>
    <dbReference type="NCBI Taxonomy" id="1073089"/>
    <lineage>
        <taxon>Eukaryota</taxon>
        <taxon>Fungi</taxon>
        <taxon>Dikarya</taxon>
        <taxon>Ascomycota</taxon>
        <taxon>Pezizomycotina</taxon>
        <taxon>Eurotiomycetes</taxon>
        <taxon>Eurotiomycetidae</taxon>
        <taxon>Eurotiales</taxon>
        <taxon>Aspergillaceae</taxon>
        <taxon>Aspergillus</taxon>
        <taxon>Aspergillus subgen. Cremei</taxon>
    </lineage>
</organism>
<evidence type="ECO:0000259" key="2">
    <source>
        <dbReference type="Pfam" id="PF14021"/>
    </source>
</evidence>
<evidence type="ECO:0000256" key="1">
    <source>
        <dbReference type="SAM" id="SignalP"/>
    </source>
</evidence>
<accession>A0A1L9RQ81</accession>
<feature type="chain" id="PRO_5012950889" description="TNT domain-containing protein" evidence="1">
    <location>
        <begin position="20"/>
        <end position="240"/>
    </location>
</feature>
<dbReference type="AlphaFoldDB" id="A0A1L9RQ81"/>
<evidence type="ECO:0000313" key="3">
    <source>
        <dbReference type="EMBL" id="OJJ36977.1"/>
    </source>
</evidence>
<reference evidence="4" key="1">
    <citation type="journal article" date="2017" name="Genome Biol.">
        <title>Comparative genomics reveals high biological diversity and specific adaptations in the industrially and medically important fungal genus Aspergillus.</title>
        <authorList>
            <person name="de Vries R.P."/>
            <person name="Riley R."/>
            <person name="Wiebenga A."/>
            <person name="Aguilar-Osorio G."/>
            <person name="Amillis S."/>
            <person name="Uchima C.A."/>
            <person name="Anderluh G."/>
            <person name="Asadollahi M."/>
            <person name="Askin M."/>
            <person name="Barry K."/>
            <person name="Battaglia E."/>
            <person name="Bayram O."/>
            <person name="Benocci T."/>
            <person name="Braus-Stromeyer S.A."/>
            <person name="Caldana C."/>
            <person name="Canovas D."/>
            <person name="Cerqueira G.C."/>
            <person name="Chen F."/>
            <person name="Chen W."/>
            <person name="Choi C."/>
            <person name="Clum A."/>
            <person name="Dos Santos R.A."/>
            <person name="Damasio A.R."/>
            <person name="Diallinas G."/>
            <person name="Emri T."/>
            <person name="Fekete E."/>
            <person name="Flipphi M."/>
            <person name="Freyberg S."/>
            <person name="Gallo A."/>
            <person name="Gournas C."/>
            <person name="Habgood R."/>
            <person name="Hainaut M."/>
            <person name="Harispe M.L."/>
            <person name="Henrissat B."/>
            <person name="Hilden K.S."/>
            <person name="Hope R."/>
            <person name="Hossain A."/>
            <person name="Karabika E."/>
            <person name="Karaffa L."/>
            <person name="Karanyi Z."/>
            <person name="Krasevec N."/>
            <person name="Kuo A."/>
            <person name="Kusch H."/>
            <person name="LaButti K."/>
            <person name="Lagendijk E.L."/>
            <person name="Lapidus A."/>
            <person name="Levasseur A."/>
            <person name="Lindquist E."/>
            <person name="Lipzen A."/>
            <person name="Logrieco A.F."/>
            <person name="MacCabe A."/>
            <person name="Maekelae M.R."/>
            <person name="Malavazi I."/>
            <person name="Melin P."/>
            <person name="Meyer V."/>
            <person name="Mielnichuk N."/>
            <person name="Miskei M."/>
            <person name="Molnar A.P."/>
            <person name="Mule G."/>
            <person name="Ngan C.Y."/>
            <person name="Orejas M."/>
            <person name="Orosz E."/>
            <person name="Ouedraogo J.P."/>
            <person name="Overkamp K.M."/>
            <person name="Park H.-S."/>
            <person name="Perrone G."/>
            <person name="Piumi F."/>
            <person name="Punt P.J."/>
            <person name="Ram A.F."/>
            <person name="Ramon A."/>
            <person name="Rauscher S."/>
            <person name="Record E."/>
            <person name="Riano-Pachon D.M."/>
            <person name="Robert V."/>
            <person name="Roehrig J."/>
            <person name="Ruller R."/>
            <person name="Salamov A."/>
            <person name="Salih N.S."/>
            <person name="Samson R.A."/>
            <person name="Sandor E."/>
            <person name="Sanguinetti M."/>
            <person name="Schuetze T."/>
            <person name="Sepcic K."/>
            <person name="Shelest E."/>
            <person name="Sherlock G."/>
            <person name="Sophianopoulou V."/>
            <person name="Squina F.M."/>
            <person name="Sun H."/>
            <person name="Susca A."/>
            <person name="Todd R.B."/>
            <person name="Tsang A."/>
            <person name="Unkles S.E."/>
            <person name="van de Wiele N."/>
            <person name="van Rossen-Uffink D."/>
            <person name="Oliveira J.V."/>
            <person name="Vesth T.C."/>
            <person name="Visser J."/>
            <person name="Yu J.-H."/>
            <person name="Zhou M."/>
            <person name="Andersen M.R."/>
            <person name="Archer D.B."/>
            <person name="Baker S.E."/>
            <person name="Benoit I."/>
            <person name="Brakhage A.A."/>
            <person name="Braus G.H."/>
            <person name="Fischer R."/>
            <person name="Frisvad J.C."/>
            <person name="Goldman G.H."/>
            <person name="Houbraken J."/>
            <person name="Oakley B."/>
            <person name="Pocsi I."/>
            <person name="Scazzocchio C."/>
            <person name="Seiboth B."/>
            <person name="vanKuyk P.A."/>
            <person name="Wortman J."/>
            <person name="Dyer P.S."/>
            <person name="Grigoriev I.V."/>
        </authorList>
    </citation>
    <scope>NUCLEOTIDE SEQUENCE [LARGE SCALE GENOMIC DNA]</scope>
    <source>
        <strain evidence="4">DTO 134E9</strain>
    </source>
</reference>
<dbReference type="RefSeq" id="XP_040690653.1">
    <property type="nucleotide sequence ID" value="XM_040829272.1"/>
</dbReference>
<gene>
    <name evidence="3" type="ORF">ASPWEDRAFT_131073</name>
</gene>
<dbReference type="GeneID" id="63745120"/>
<dbReference type="PANTHER" id="PTHR42059:SF1">
    <property type="entry name" value="TNT DOMAIN-CONTAINING PROTEIN"/>
    <property type="match status" value="1"/>
</dbReference>
<dbReference type="EMBL" id="KV878211">
    <property type="protein sequence ID" value="OJJ36977.1"/>
    <property type="molecule type" value="Genomic_DNA"/>
</dbReference>
<sequence>MKLSSSILLLGAVAQQGYAHFLEKQYPERCDPDPCAGITFQNKTYVCGDPRLGPVNLPKNFPLSTELQTYSRFGDLCPYEFLEKWATDIGPNGTYIYPPSNGFLLDTDQAPVLGNISLKVGQKVDRFGSEFGTFLAVLGAPYIERALPPSNLDTYDGAYPFNYYVYEVTKPFVVSGGPIAGWFEQPGLGTQFAAFSPVKDLISGGYLRRLGRSEYDQKEEYSASYLPAPSSAPSSVPSSA</sequence>
<dbReference type="Proteomes" id="UP000184383">
    <property type="component" value="Unassembled WGS sequence"/>
</dbReference>
<dbReference type="InterPro" id="IPR025331">
    <property type="entry name" value="TNT"/>
</dbReference>
<protein>
    <recommendedName>
        <fullName evidence="2">TNT domain-containing protein</fullName>
    </recommendedName>
</protein>
<dbReference type="VEuPathDB" id="FungiDB:ASPWEDRAFT_131073"/>
<dbReference type="Pfam" id="PF14021">
    <property type="entry name" value="TNT"/>
    <property type="match status" value="1"/>
</dbReference>
<dbReference type="OrthoDB" id="2923349at2759"/>
<keyword evidence="4" id="KW-1185">Reference proteome</keyword>
<dbReference type="InterPro" id="IPR053024">
    <property type="entry name" value="Fungal_surface_NADase"/>
</dbReference>
<dbReference type="GO" id="GO:0050135">
    <property type="term" value="F:NADP+ nucleosidase activity"/>
    <property type="evidence" value="ECO:0007669"/>
    <property type="project" value="InterPro"/>
</dbReference>
<proteinExistence type="predicted"/>
<feature type="signal peptide" evidence="1">
    <location>
        <begin position="1"/>
        <end position="19"/>
    </location>
</feature>
<evidence type="ECO:0000313" key="4">
    <source>
        <dbReference type="Proteomes" id="UP000184383"/>
    </source>
</evidence>
<keyword evidence="1" id="KW-0732">Signal</keyword>
<name>A0A1L9RQ81_ASPWE</name>
<dbReference type="PANTHER" id="PTHR42059">
    <property type="entry name" value="TNT DOMAIN-CONTAINING PROTEIN"/>
    <property type="match status" value="1"/>
</dbReference>